<feature type="chain" id="PRO_5047469988" evidence="4">
    <location>
        <begin position="20"/>
        <end position="159"/>
    </location>
</feature>
<keyword evidence="3 4" id="KW-0732">Signal</keyword>
<organism evidence="6 7">
    <name type="scientific">Mya arenaria</name>
    <name type="common">Soft-shell clam</name>
    <dbReference type="NCBI Taxonomy" id="6604"/>
    <lineage>
        <taxon>Eukaryota</taxon>
        <taxon>Metazoa</taxon>
        <taxon>Spiralia</taxon>
        <taxon>Lophotrochozoa</taxon>
        <taxon>Mollusca</taxon>
        <taxon>Bivalvia</taxon>
        <taxon>Autobranchia</taxon>
        <taxon>Heteroconchia</taxon>
        <taxon>Euheterodonta</taxon>
        <taxon>Imparidentia</taxon>
        <taxon>Neoheterodontei</taxon>
        <taxon>Myida</taxon>
        <taxon>Myoidea</taxon>
        <taxon>Myidae</taxon>
        <taxon>Mya</taxon>
    </lineage>
</organism>
<proteinExistence type="predicted"/>
<dbReference type="Gene3D" id="2.60.120.40">
    <property type="match status" value="1"/>
</dbReference>
<keyword evidence="7" id="KW-1185">Reference proteome</keyword>
<feature type="signal peptide" evidence="4">
    <location>
        <begin position="1"/>
        <end position="19"/>
    </location>
</feature>
<reference evidence="6" key="1">
    <citation type="submission" date="2022-11" db="EMBL/GenBank/DDBJ databases">
        <title>Centuries of genome instability and evolution in soft-shell clam transmissible cancer (bioRxiv).</title>
        <authorList>
            <person name="Hart S.F.M."/>
            <person name="Yonemitsu M.A."/>
            <person name="Giersch R.M."/>
            <person name="Beal B.F."/>
            <person name="Arriagada G."/>
            <person name="Davis B.W."/>
            <person name="Ostrander E.A."/>
            <person name="Goff S.P."/>
            <person name="Metzger M.J."/>
        </authorList>
    </citation>
    <scope>NUCLEOTIDE SEQUENCE</scope>
    <source>
        <strain evidence="6">MELC-2E11</strain>
        <tissue evidence="6">Siphon/mantle</tissue>
    </source>
</reference>
<dbReference type="InterPro" id="IPR050822">
    <property type="entry name" value="Cerebellin_Synaptic_Org"/>
</dbReference>
<evidence type="ECO:0000256" key="2">
    <source>
        <dbReference type="ARBA" id="ARBA00022525"/>
    </source>
</evidence>
<keyword evidence="2" id="KW-0964">Secreted</keyword>
<dbReference type="Proteomes" id="UP001164746">
    <property type="component" value="Chromosome 7"/>
</dbReference>
<sequence>MSTLTAISCVLFISTQVLGAAIDRSVSFSAGLTSTQYMMDGDTVVYDQVFINDYNGYNPNTGIFTCPIAGVYIFHFHGYSQNKDTVMWLDLKHNDQNVVGVSGYNSHTVGSNTVMLKLRKQDIIQVQSRDKIQFALFGLPTQVYSTFTGYLVHEDPNSH</sequence>
<dbReference type="PRINTS" id="PR00007">
    <property type="entry name" value="COMPLEMNTC1Q"/>
</dbReference>
<dbReference type="EMBL" id="CP111018">
    <property type="protein sequence ID" value="WAR09553.1"/>
    <property type="molecule type" value="Genomic_DNA"/>
</dbReference>
<accession>A0ABY7EHU3</accession>
<evidence type="ECO:0000313" key="7">
    <source>
        <dbReference type="Proteomes" id="UP001164746"/>
    </source>
</evidence>
<evidence type="ECO:0000313" key="6">
    <source>
        <dbReference type="EMBL" id="WAR09553.1"/>
    </source>
</evidence>
<dbReference type="SMART" id="SM00110">
    <property type="entry name" value="C1Q"/>
    <property type="match status" value="1"/>
</dbReference>
<protein>
    <submittedName>
        <fullName evidence="6">CO8A2-like protein</fullName>
    </submittedName>
</protein>
<evidence type="ECO:0000256" key="1">
    <source>
        <dbReference type="ARBA" id="ARBA00004613"/>
    </source>
</evidence>
<dbReference type="PANTHER" id="PTHR22923">
    <property type="entry name" value="CEREBELLIN-RELATED"/>
    <property type="match status" value="1"/>
</dbReference>
<dbReference type="SUPFAM" id="SSF49842">
    <property type="entry name" value="TNF-like"/>
    <property type="match status" value="1"/>
</dbReference>
<dbReference type="PROSITE" id="PS50871">
    <property type="entry name" value="C1Q"/>
    <property type="match status" value="1"/>
</dbReference>
<feature type="domain" description="C1q" evidence="5">
    <location>
        <begin position="21"/>
        <end position="158"/>
    </location>
</feature>
<evidence type="ECO:0000256" key="4">
    <source>
        <dbReference type="SAM" id="SignalP"/>
    </source>
</evidence>
<evidence type="ECO:0000256" key="3">
    <source>
        <dbReference type="ARBA" id="ARBA00022729"/>
    </source>
</evidence>
<dbReference type="InterPro" id="IPR008983">
    <property type="entry name" value="Tumour_necrosis_fac-like_dom"/>
</dbReference>
<name>A0ABY7EHU3_MYAAR</name>
<dbReference type="InterPro" id="IPR001073">
    <property type="entry name" value="C1q_dom"/>
</dbReference>
<dbReference type="Pfam" id="PF00386">
    <property type="entry name" value="C1q"/>
    <property type="match status" value="1"/>
</dbReference>
<gene>
    <name evidence="6" type="ORF">MAR_034629</name>
</gene>
<dbReference type="PANTHER" id="PTHR22923:SF116">
    <property type="entry name" value="C1Q DOMAIN-CONTAINING PROTEIN"/>
    <property type="match status" value="1"/>
</dbReference>
<evidence type="ECO:0000259" key="5">
    <source>
        <dbReference type="PROSITE" id="PS50871"/>
    </source>
</evidence>
<comment type="subcellular location">
    <subcellularLocation>
        <location evidence="1">Secreted</location>
    </subcellularLocation>
</comment>